<reference evidence="1 2" key="1">
    <citation type="journal article" date="2018" name="Mol. Plant">
        <title>The genome of Artemisia annua provides insight into the evolution of Asteraceae family and artemisinin biosynthesis.</title>
        <authorList>
            <person name="Shen Q."/>
            <person name="Zhang L."/>
            <person name="Liao Z."/>
            <person name="Wang S."/>
            <person name="Yan T."/>
            <person name="Shi P."/>
            <person name="Liu M."/>
            <person name="Fu X."/>
            <person name="Pan Q."/>
            <person name="Wang Y."/>
            <person name="Lv Z."/>
            <person name="Lu X."/>
            <person name="Zhang F."/>
            <person name="Jiang W."/>
            <person name="Ma Y."/>
            <person name="Chen M."/>
            <person name="Hao X."/>
            <person name="Li L."/>
            <person name="Tang Y."/>
            <person name="Lv G."/>
            <person name="Zhou Y."/>
            <person name="Sun X."/>
            <person name="Brodelius P.E."/>
            <person name="Rose J.K.C."/>
            <person name="Tang K."/>
        </authorList>
    </citation>
    <scope>NUCLEOTIDE SEQUENCE [LARGE SCALE GENOMIC DNA]</scope>
    <source>
        <strain evidence="2">cv. Huhao1</strain>
        <tissue evidence="1">Leaf</tissue>
    </source>
</reference>
<name>A0A2U1PCF6_ARTAN</name>
<protein>
    <submittedName>
        <fullName evidence="1">Uncharacterized protein</fullName>
    </submittedName>
</protein>
<comment type="caution">
    <text evidence="1">The sequence shown here is derived from an EMBL/GenBank/DDBJ whole genome shotgun (WGS) entry which is preliminary data.</text>
</comment>
<dbReference type="AlphaFoldDB" id="A0A2U1PCF6"/>
<accession>A0A2U1PCF6</accession>
<dbReference type="EMBL" id="PKPP01001351">
    <property type="protein sequence ID" value="PWA83433.1"/>
    <property type="molecule type" value="Genomic_DNA"/>
</dbReference>
<keyword evidence="2" id="KW-1185">Reference proteome</keyword>
<evidence type="ECO:0000313" key="2">
    <source>
        <dbReference type="Proteomes" id="UP000245207"/>
    </source>
</evidence>
<dbReference type="Proteomes" id="UP000245207">
    <property type="component" value="Unassembled WGS sequence"/>
</dbReference>
<sequence length="75" mass="9072">MFCNYAEGKTYEESMFLLKEKYSQKLEDVKKAVMTYKHHWVYDMQSMKAVNLFSIPERNDYDTDLIIGQYPYILK</sequence>
<organism evidence="1 2">
    <name type="scientific">Artemisia annua</name>
    <name type="common">Sweet wormwood</name>
    <dbReference type="NCBI Taxonomy" id="35608"/>
    <lineage>
        <taxon>Eukaryota</taxon>
        <taxon>Viridiplantae</taxon>
        <taxon>Streptophyta</taxon>
        <taxon>Embryophyta</taxon>
        <taxon>Tracheophyta</taxon>
        <taxon>Spermatophyta</taxon>
        <taxon>Magnoliopsida</taxon>
        <taxon>eudicotyledons</taxon>
        <taxon>Gunneridae</taxon>
        <taxon>Pentapetalae</taxon>
        <taxon>asterids</taxon>
        <taxon>campanulids</taxon>
        <taxon>Asterales</taxon>
        <taxon>Asteraceae</taxon>
        <taxon>Asteroideae</taxon>
        <taxon>Anthemideae</taxon>
        <taxon>Artemisiinae</taxon>
        <taxon>Artemisia</taxon>
    </lineage>
</organism>
<proteinExistence type="predicted"/>
<gene>
    <name evidence="1" type="ORF">CTI12_AA168700</name>
</gene>
<evidence type="ECO:0000313" key="1">
    <source>
        <dbReference type="EMBL" id="PWA83433.1"/>
    </source>
</evidence>